<dbReference type="InterPro" id="IPR025515">
    <property type="entry name" value="DUF4403"/>
</dbReference>
<protein>
    <recommendedName>
        <fullName evidence="4">DUF4403 family protein</fullName>
    </recommendedName>
</protein>
<reference evidence="2 3" key="1">
    <citation type="submission" date="2007-05" db="EMBL/GenBank/DDBJ databases">
        <title>Complete sequence of Geobacter uraniireducens Rf4.</title>
        <authorList>
            <consortium name="US DOE Joint Genome Institute"/>
            <person name="Copeland A."/>
            <person name="Lucas S."/>
            <person name="Lapidus A."/>
            <person name="Barry K."/>
            <person name="Detter J.C."/>
            <person name="Glavina del Rio T."/>
            <person name="Hammon N."/>
            <person name="Israni S."/>
            <person name="Dalin E."/>
            <person name="Tice H."/>
            <person name="Pitluck S."/>
            <person name="Chertkov O."/>
            <person name="Brettin T."/>
            <person name="Bruce D."/>
            <person name="Han C."/>
            <person name="Schmutz J."/>
            <person name="Larimer F."/>
            <person name="Land M."/>
            <person name="Hauser L."/>
            <person name="Kyrpides N."/>
            <person name="Mikhailova N."/>
            <person name="Shelobolina E."/>
            <person name="Aklujkar M."/>
            <person name="Lovley D."/>
            <person name="Richardson P."/>
        </authorList>
    </citation>
    <scope>NUCLEOTIDE SEQUENCE [LARGE SCALE GENOMIC DNA]</scope>
    <source>
        <strain evidence="2 3">Rf4</strain>
    </source>
</reference>
<evidence type="ECO:0000256" key="1">
    <source>
        <dbReference type="SAM" id="SignalP"/>
    </source>
</evidence>
<dbReference type="HOGENOM" id="CLU_047106_0_0_7"/>
<dbReference type="STRING" id="351605.Gura_0126"/>
<keyword evidence="1" id="KW-0732">Signal</keyword>
<dbReference type="AlphaFoldDB" id="A5GDK1"/>
<dbReference type="RefSeq" id="WP_011937071.1">
    <property type="nucleotide sequence ID" value="NC_009483.1"/>
</dbReference>
<accession>A5GDK1</accession>
<sequence>MYLLKKTFLPLVLASLALTLSACSGVNPSLTAERPRDEAFRMVLKKEMSSLNVPIEASSDELGKALNQTIRKELYKGSTKTRGLTADIVRNGPIAVSAADNYLYFTLPITMSLSYGMFETPTIPLKLKFKANARITPDWKLNTDIYYLGLSDLLAEDIGIGPLSIKPRSIVEGITQPLQKVLSDLISKKINDMFPLKTRIAKVWNAAQKPVLLDRNYNAWLNLTPREVMLYPLYAQNNRVKLSVGINSFAELVVGPEPAAKPPVPLPNLKLVNTIDRNFRIAMNADLFYKDILKIASPLLLNKEFNSDGKTIVIKDLDLYGNGDKFVVKLETKGSLDGVFYLTGKPRFDPQTNIFSVEDVDFDMQTQSLLLQSADWFLHGTIKSMIQEKLNMDLTQRLEQSREMARKAIAQVQLADHVLLKGNIKTLKFSDVLVQKDKISIQVYTEGESAVFFQ</sequence>
<feature type="signal peptide" evidence="1">
    <location>
        <begin position="1"/>
        <end position="24"/>
    </location>
</feature>
<evidence type="ECO:0008006" key="4">
    <source>
        <dbReference type="Google" id="ProtNLM"/>
    </source>
</evidence>
<keyword evidence="3" id="KW-1185">Reference proteome</keyword>
<dbReference type="OrthoDB" id="617059at2"/>
<evidence type="ECO:0000313" key="2">
    <source>
        <dbReference type="EMBL" id="ABQ24342.1"/>
    </source>
</evidence>
<dbReference type="KEGG" id="gur:Gura_0126"/>
<evidence type="ECO:0000313" key="3">
    <source>
        <dbReference type="Proteomes" id="UP000006695"/>
    </source>
</evidence>
<dbReference type="Proteomes" id="UP000006695">
    <property type="component" value="Chromosome"/>
</dbReference>
<feature type="chain" id="PRO_5002683426" description="DUF4403 family protein" evidence="1">
    <location>
        <begin position="25"/>
        <end position="454"/>
    </location>
</feature>
<name>A5GDK1_GEOUR</name>
<dbReference type="EMBL" id="CP000698">
    <property type="protein sequence ID" value="ABQ24342.1"/>
    <property type="molecule type" value="Genomic_DNA"/>
</dbReference>
<organism evidence="2 3">
    <name type="scientific">Geotalea uraniireducens (strain Rf4)</name>
    <name type="common">Geobacter uraniireducens</name>
    <dbReference type="NCBI Taxonomy" id="351605"/>
    <lineage>
        <taxon>Bacteria</taxon>
        <taxon>Pseudomonadati</taxon>
        <taxon>Thermodesulfobacteriota</taxon>
        <taxon>Desulfuromonadia</taxon>
        <taxon>Geobacterales</taxon>
        <taxon>Geobacteraceae</taxon>
        <taxon>Geotalea</taxon>
    </lineage>
</organism>
<dbReference type="PROSITE" id="PS51257">
    <property type="entry name" value="PROKAR_LIPOPROTEIN"/>
    <property type="match status" value="1"/>
</dbReference>
<gene>
    <name evidence="2" type="ordered locus">Gura_0126</name>
</gene>
<dbReference type="Pfam" id="PF14356">
    <property type="entry name" value="DUF4403"/>
    <property type="match status" value="1"/>
</dbReference>
<proteinExistence type="predicted"/>